<protein>
    <submittedName>
        <fullName evidence="2">Uncharacterized protein</fullName>
    </submittedName>
</protein>
<accession>A0A0G3H0V3</accession>
<keyword evidence="3" id="KW-1185">Reference proteome</keyword>
<dbReference type="AlphaFoldDB" id="A0A0G3H0V3"/>
<keyword evidence="1" id="KW-0472">Membrane</keyword>
<reference evidence="3" key="2">
    <citation type="submission" date="2015-05" db="EMBL/GenBank/DDBJ databases">
        <title>Complete genome sequence of Corynebacterium mustelae DSM 45274, isolated from various tissues of a male ferret with lethal sepsis.</title>
        <authorList>
            <person name="Ruckert C."/>
            <person name="Albersmeier A."/>
            <person name="Winkler A."/>
            <person name="Tauch A."/>
        </authorList>
    </citation>
    <scope>NUCLEOTIDE SEQUENCE [LARGE SCALE GENOMIC DNA]</scope>
    <source>
        <strain evidence="3">DSM 45274</strain>
    </source>
</reference>
<keyword evidence="1" id="KW-0812">Transmembrane</keyword>
<evidence type="ECO:0000313" key="3">
    <source>
        <dbReference type="Proteomes" id="UP000035199"/>
    </source>
</evidence>
<reference evidence="2 3" key="1">
    <citation type="journal article" date="2015" name="Genome Announc.">
        <title>Complete Genome Sequence of the Type Strain Corynebacterium mustelae DSM 45274, Isolated from Various Tissues of a Male Ferret with Lethal Sepsis.</title>
        <authorList>
            <person name="Ruckert C."/>
            <person name="Eimer J."/>
            <person name="Winkler A."/>
            <person name="Tauch A."/>
        </authorList>
    </citation>
    <scope>NUCLEOTIDE SEQUENCE [LARGE SCALE GENOMIC DNA]</scope>
    <source>
        <strain evidence="2 3">DSM 45274</strain>
    </source>
</reference>
<organism evidence="2 3">
    <name type="scientific">Corynebacterium mustelae</name>
    <dbReference type="NCBI Taxonomy" id="571915"/>
    <lineage>
        <taxon>Bacteria</taxon>
        <taxon>Bacillati</taxon>
        <taxon>Actinomycetota</taxon>
        <taxon>Actinomycetes</taxon>
        <taxon>Mycobacteriales</taxon>
        <taxon>Corynebacteriaceae</taxon>
        <taxon>Corynebacterium</taxon>
    </lineage>
</organism>
<dbReference type="Proteomes" id="UP000035199">
    <property type="component" value="Chromosome"/>
</dbReference>
<evidence type="ECO:0000313" key="2">
    <source>
        <dbReference type="EMBL" id="AKK06390.1"/>
    </source>
</evidence>
<dbReference type="EMBL" id="CP011542">
    <property type="protein sequence ID" value="AKK06390.1"/>
    <property type="molecule type" value="Genomic_DNA"/>
</dbReference>
<dbReference type="STRING" id="571915.CMUST_10370"/>
<dbReference type="KEGG" id="cmv:CMUST_10370"/>
<proteinExistence type="predicted"/>
<gene>
    <name evidence="2" type="ORF">CMUST_10370</name>
</gene>
<dbReference type="PATRIC" id="fig|571915.4.peg.2206"/>
<name>A0A0G3H0V3_9CORY</name>
<feature type="transmembrane region" description="Helical" evidence="1">
    <location>
        <begin position="51"/>
        <end position="73"/>
    </location>
</feature>
<keyword evidence="1" id="KW-1133">Transmembrane helix</keyword>
<sequence>MKVNGMTGFSDSGLIAAQAESSGNYVLVYVMFLVAGLLVGGAWSMYKNGSIILAAVFVGCAAVAAIAGILWMIGELGG</sequence>
<evidence type="ECO:0000256" key="1">
    <source>
        <dbReference type="SAM" id="Phobius"/>
    </source>
</evidence>
<feature type="transmembrane region" description="Helical" evidence="1">
    <location>
        <begin position="26"/>
        <end position="44"/>
    </location>
</feature>